<proteinExistence type="predicted"/>
<reference evidence="3" key="1">
    <citation type="submission" date="2006-12" db="EMBL/GenBank/DDBJ databases">
        <title>Complete sequence of chromosome 1 of Verminephrobacter eiseniae EF01-2.</title>
        <authorList>
            <person name="Copeland A."/>
            <person name="Lucas S."/>
            <person name="Lapidus A."/>
            <person name="Barry K."/>
            <person name="Detter J.C."/>
            <person name="Glavina del Rio T."/>
            <person name="Dalin E."/>
            <person name="Tice H."/>
            <person name="Pitluck S."/>
            <person name="Chertkov O."/>
            <person name="Brettin T."/>
            <person name="Bruce D."/>
            <person name="Han C."/>
            <person name="Tapia R."/>
            <person name="Gilna P."/>
            <person name="Schmutz J."/>
            <person name="Larimer F."/>
            <person name="Land M."/>
            <person name="Hauser L."/>
            <person name="Kyrpides N."/>
            <person name="Kim E."/>
            <person name="Stahl D."/>
            <person name="Richardson P."/>
        </authorList>
    </citation>
    <scope>NUCLEOTIDE SEQUENCE [LARGE SCALE GENOMIC DNA]</scope>
    <source>
        <strain evidence="3">EF01-2</strain>
    </source>
</reference>
<organism evidence="2 3">
    <name type="scientific">Verminephrobacter eiseniae (strain EF01-2)</name>
    <dbReference type="NCBI Taxonomy" id="391735"/>
    <lineage>
        <taxon>Bacteria</taxon>
        <taxon>Pseudomonadati</taxon>
        <taxon>Pseudomonadota</taxon>
        <taxon>Betaproteobacteria</taxon>
        <taxon>Burkholderiales</taxon>
        <taxon>Comamonadaceae</taxon>
        <taxon>Verminephrobacter</taxon>
    </lineage>
</organism>
<feature type="compositionally biased region" description="Basic and acidic residues" evidence="1">
    <location>
        <begin position="130"/>
        <end position="148"/>
    </location>
</feature>
<evidence type="ECO:0000313" key="2">
    <source>
        <dbReference type="EMBL" id="ABM57252.1"/>
    </source>
</evidence>
<gene>
    <name evidence="2" type="ordered locus">Veis_1492</name>
</gene>
<feature type="region of interest" description="Disordered" evidence="1">
    <location>
        <begin position="70"/>
        <end position="153"/>
    </location>
</feature>
<dbReference type="STRING" id="391735.Veis_1492"/>
<name>A1WHZ5_VEREI</name>
<keyword evidence="3" id="KW-1185">Reference proteome</keyword>
<accession>A1WHZ5</accession>
<dbReference type="KEGG" id="vei:Veis_1492"/>
<dbReference type="EMBL" id="CP000542">
    <property type="protein sequence ID" value="ABM57252.1"/>
    <property type="molecule type" value="Genomic_DNA"/>
</dbReference>
<sequence length="321" mass="33639">MRIAQGWVCCGQCKQVFDASAYLQPAVVAAAQPSTAAVMPQPAAAMAPKPATAMAPQPVAAVAPQPTAAMASQPAAAPPLPKPAKAAHPSLAPRTAPVRARSDAPSVPPKQAAAPLPPPIKKPAASALAPDERPTTARPTRPGEHDIPPEPQPGFVLAARRQAFWRQPVVRAVLLLLIGLAGLGLAVQIVVHERDRIAAIDARARPWLMALCRPLQCTLAPQRQIADVVIDSSSFNKGRGDSYQLALTVKSRAAIPLAMPAVELTLTDIQDQPVLRRVLLPVDLSAPAELAAHGEWSATLPVIVTTGGARVTGYRLLAFYP</sequence>
<dbReference type="HOGENOM" id="CLU_036053_4_1_4"/>
<dbReference type="Pfam" id="PF11906">
    <property type="entry name" value="DUF3426"/>
    <property type="match status" value="1"/>
</dbReference>
<feature type="compositionally biased region" description="Low complexity" evidence="1">
    <location>
        <begin position="83"/>
        <end position="93"/>
    </location>
</feature>
<dbReference type="eggNOG" id="ENOG5030T5U">
    <property type="taxonomic scope" value="Bacteria"/>
</dbReference>
<evidence type="ECO:0000256" key="1">
    <source>
        <dbReference type="SAM" id="MobiDB-lite"/>
    </source>
</evidence>
<dbReference type="Proteomes" id="UP000000374">
    <property type="component" value="Chromosome"/>
</dbReference>
<evidence type="ECO:0000313" key="3">
    <source>
        <dbReference type="Proteomes" id="UP000000374"/>
    </source>
</evidence>
<dbReference type="InterPro" id="IPR021834">
    <property type="entry name" value="DUF3426"/>
</dbReference>
<dbReference type="AlphaFoldDB" id="A1WHZ5"/>
<protein>
    <submittedName>
        <fullName evidence="2">Zinc finger/thioredoxin putative</fullName>
    </submittedName>
</protein>